<dbReference type="Proteomes" id="UP000199520">
    <property type="component" value="Unassembled WGS sequence"/>
</dbReference>
<dbReference type="InterPro" id="IPR011050">
    <property type="entry name" value="Pectin_lyase_fold/virulence"/>
</dbReference>
<evidence type="ECO:0000313" key="5">
    <source>
        <dbReference type="EMBL" id="SFL70556.1"/>
    </source>
</evidence>
<dbReference type="AlphaFoldDB" id="A0A1I4JWS8"/>
<evidence type="ECO:0000256" key="3">
    <source>
        <dbReference type="ARBA" id="ARBA00023085"/>
    </source>
</evidence>
<dbReference type="OrthoDB" id="9804686at2"/>
<organism evidence="5 6">
    <name type="scientific">Pelosinus propionicus DSM 13327</name>
    <dbReference type="NCBI Taxonomy" id="1123291"/>
    <lineage>
        <taxon>Bacteria</taxon>
        <taxon>Bacillati</taxon>
        <taxon>Bacillota</taxon>
        <taxon>Negativicutes</taxon>
        <taxon>Selenomonadales</taxon>
        <taxon>Sporomusaceae</taxon>
        <taxon>Pelosinus</taxon>
    </lineage>
</organism>
<keyword evidence="3" id="KW-0063">Aspartyl esterase</keyword>
<keyword evidence="6" id="KW-1185">Reference proteome</keyword>
<dbReference type="PANTHER" id="PTHR31321:SF57">
    <property type="entry name" value="PECTINESTERASE 53-RELATED"/>
    <property type="match status" value="1"/>
</dbReference>
<feature type="domain" description="Pectinesterase catalytic" evidence="4">
    <location>
        <begin position="53"/>
        <end position="349"/>
    </location>
</feature>
<sequence>MKYFFVLIFYVLVLPFVGVGYPAAAQASGVHYDAIVDSNYEGISGAEVNNVKMYSNVRRAIRDASGTARQQYVIFIKKGEYYEKVNVDRSYVTLLGEDKDKTIITYDASAATLDAQGNPWGTSRCATLTIRSTNFQAENLTIDNGFDYLGNAAKDKDDPTKIKNTQAVALKLEGKSDKAIFRNVKVTGFQDTIFADAGRSYFLDSYISGNVDFIFGSGQAVFNQCDIASRRRGYIAAPSTNANQKYGILIINSHLMREGPEVADGSVNLGRPWHAWGVVNSEVAFINCIMDSHISLKGWDKMSKDLPEENRMYEYGSTGPGAKMNSYRETFVLSDESAKDYTIENVLNGWDPEE</sequence>
<proteinExistence type="inferred from homology"/>
<dbReference type="InterPro" id="IPR000070">
    <property type="entry name" value="Pectinesterase_cat"/>
</dbReference>
<reference evidence="6" key="1">
    <citation type="submission" date="2016-10" db="EMBL/GenBank/DDBJ databases">
        <authorList>
            <person name="Varghese N."/>
            <person name="Submissions S."/>
        </authorList>
    </citation>
    <scope>NUCLEOTIDE SEQUENCE [LARGE SCALE GENOMIC DNA]</scope>
    <source>
        <strain evidence="6">DSM 13327</strain>
    </source>
</reference>
<protein>
    <submittedName>
        <fullName evidence="5">Pectinesterase</fullName>
    </submittedName>
</protein>
<gene>
    <name evidence="5" type="ORF">SAMN04490355_101455</name>
</gene>
<dbReference type="InterPro" id="IPR012334">
    <property type="entry name" value="Pectin_lyas_fold"/>
</dbReference>
<dbReference type="Gene3D" id="2.160.20.10">
    <property type="entry name" value="Single-stranded right-handed beta-helix, Pectin lyase-like"/>
    <property type="match status" value="1"/>
</dbReference>
<dbReference type="GO" id="GO:0042545">
    <property type="term" value="P:cell wall modification"/>
    <property type="evidence" value="ECO:0007669"/>
    <property type="project" value="InterPro"/>
</dbReference>
<evidence type="ECO:0000259" key="4">
    <source>
        <dbReference type="Pfam" id="PF01095"/>
    </source>
</evidence>
<dbReference type="RefSeq" id="WP_090935826.1">
    <property type="nucleotide sequence ID" value="NZ_FOTS01000014.1"/>
</dbReference>
<evidence type="ECO:0000256" key="1">
    <source>
        <dbReference type="ARBA" id="ARBA00008891"/>
    </source>
</evidence>
<keyword evidence="2" id="KW-0378">Hydrolase</keyword>
<dbReference type="SUPFAM" id="SSF51126">
    <property type="entry name" value="Pectin lyase-like"/>
    <property type="match status" value="1"/>
</dbReference>
<name>A0A1I4JWS8_9FIRM</name>
<dbReference type="STRING" id="1123291.SAMN04490355_101455"/>
<dbReference type="GO" id="GO:0030599">
    <property type="term" value="F:pectinesterase activity"/>
    <property type="evidence" value="ECO:0007669"/>
    <property type="project" value="InterPro"/>
</dbReference>
<dbReference type="EMBL" id="FOTS01000014">
    <property type="protein sequence ID" value="SFL70556.1"/>
    <property type="molecule type" value="Genomic_DNA"/>
</dbReference>
<dbReference type="GO" id="GO:0009279">
    <property type="term" value="C:cell outer membrane"/>
    <property type="evidence" value="ECO:0007669"/>
    <property type="project" value="TreeGrafter"/>
</dbReference>
<evidence type="ECO:0000313" key="6">
    <source>
        <dbReference type="Proteomes" id="UP000199520"/>
    </source>
</evidence>
<evidence type="ECO:0000256" key="2">
    <source>
        <dbReference type="ARBA" id="ARBA00022801"/>
    </source>
</evidence>
<comment type="similarity">
    <text evidence="1">Belongs to the pectinesterase family.</text>
</comment>
<dbReference type="Pfam" id="PF01095">
    <property type="entry name" value="Pectinesterase"/>
    <property type="match status" value="1"/>
</dbReference>
<dbReference type="PANTHER" id="PTHR31321">
    <property type="entry name" value="ACYL-COA THIOESTER HYDROLASE YBHC-RELATED"/>
    <property type="match status" value="1"/>
</dbReference>
<accession>A0A1I4JWS8</accession>